<evidence type="ECO:0000256" key="7">
    <source>
        <dbReference type="PIRSR" id="PIRSR000524-50"/>
    </source>
</evidence>
<protein>
    <submittedName>
        <fullName evidence="9">Serine-pyruvate aminotransferase/archaeal aspartate aminotransferase</fullName>
    </submittedName>
</protein>
<dbReference type="PANTHER" id="PTHR21152">
    <property type="entry name" value="AMINOTRANSFERASE CLASS V"/>
    <property type="match status" value="1"/>
</dbReference>
<evidence type="ECO:0000256" key="6">
    <source>
        <dbReference type="PIRSR" id="PIRSR000524-1"/>
    </source>
</evidence>
<dbReference type="Pfam" id="PF00266">
    <property type="entry name" value="Aminotran_5"/>
    <property type="match status" value="1"/>
</dbReference>
<evidence type="ECO:0000256" key="4">
    <source>
        <dbReference type="ARBA" id="ARBA00022679"/>
    </source>
</evidence>
<dbReference type="InterPro" id="IPR015424">
    <property type="entry name" value="PyrdxlP-dep_Trfase"/>
</dbReference>
<name>K6NZ07_9FIRM</name>
<evidence type="ECO:0000256" key="3">
    <source>
        <dbReference type="ARBA" id="ARBA00022576"/>
    </source>
</evidence>
<dbReference type="STRING" id="867903.ThesuDRAFT_01815"/>
<dbReference type="OrthoDB" id="389074at2"/>
<dbReference type="EMBL" id="AENY02000003">
    <property type="protein sequence ID" value="EKP94090.1"/>
    <property type="molecule type" value="Genomic_DNA"/>
</dbReference>
<feature type="binding site" evidence="6">
    <location>
        <position position="363"/>
    </location>
    <ligand>
        <name>substrate</name>
    </ligand>
</feature>
<organism evidence="9 10">
    <name type="scientific">Thermaerobacter subterraneus DSM 13965</name>
    <dbReference type="NCBI Taxonomy" id="867903"/>
    <lineage>
        <taxon>Bacteria</taxon>
        <taxon>Bacillati</taxon>
        <taxon>Bacillota</taxon>
        <taxon>Clostridia</taxon>
        <taxon>Eubacteriales</taxon>
        <taxon>Clostridiales Family XVII. Incertae Sedis</taxon>
        <taxon>Thermaerobacter</taxon>
    </lineage>
</organism>
<keyword evidence="5 7" id="KW-0663">Pyridoxal phosphate</keyword>
<feature type="domain" description="Aminotransferase class V" evidence="8">
    <location>
        <begin position="52"/>
        <end position="298"/>
    </location>
</feature>
<gene>
    <name evidence="9" type="ORF">ThesuDRAFT_01815</name>
</gene>
<dbReference type="Gene3D" id="3.40.640.10">
    <property type="entry name" value="Type I PLP-dependent aspartate aminotransferase-like (Major domain)"/>
    <property type="match status" value="1"/>
</dbReference>
<dbReference type="eggNOG" id="COG0075">
    <property type="taxonomic scope" value="Bacteria"/>
</dbReference>
<comment type="similarity">
    <text evidence="2">Belongs to the class-V pyridoxal-phosphate-dependent aminotransferase family.</text>
</comment>
<evidence type="ECO:0000313" key="10">
    <source>
        <dbReference type="Proteomes" id="UP000005710"/>
    </source>
</evidence>
<dbReference type="InterPro" id="IPR024169">
    <property type="entry name" value="SP_NH2Trfase/AEP_transaminase"/>
</dbReference>
<reference evidence="9" key="2">
    <citation type="submission" date="2012-10" db="EMBL/GenBank/DDBJ databases">
        <title>Improved high-quality draft of Thermaerobacter subterraneus C21, DSM 13965.</title>
        <authorList>
            <consortium name="DOE Joint Genome Institute"/>
            <person name="Eisen J."/>
            <person name="Huntemann M."/>
            <person name="Wei C.-L."/>
            <person name="Han J."/>
            <person name="Detter J.C."/>
            <person name="Han C."/>
            <person name="Tapia R."/>
            <person name="Chen A."/>
            <person name="Kyrpides N."/>
            <person name="Mavromatis K."/>
            <person name="Markowitz V."/>
            <person name="Szeto E."/>
            <person name="Ivanova N."/>
            <person name="Mikhailova N."/>
            <person name="Ovchinnikova G."/>
            <person name="Pagani I."/>
            <person name="Pati A."/>
            <person name="Goodwin L."/>
            <person name="Nordberg H.P."/>
            <person name="Cantor M.N."/>
            <person name="Hua S.X."/>
            <person name="Woyke T."/>
            <person name="Eisen J."/>
            <person name="Klenk H.-P."/>
        </authorList>
    </citation>
    <scope>NUCLEOTIDE SEQUENCE [LARGE SCALE GENOMIC DNA]</scope>
    <source>
        <strain evidence="9">DSM 13965</strain>
    </source>
</reference>
<evidence type="ECO:0000256" key="2">
    <source>
        <dbReference type="ARBA" id="ARBA00009236"/>
    </source>
</evidence>
<keyword evidence="3 9" id="KW-0032">Aminotransferase</keyword>
<dbReference type="PANTHER" id="PTHR21152:SF24">
    <property type="entry name" value="ALANINE--GLYOXYLATE AMINOTRANSFERASE 1"/>
    <property type="match status" value="1"/>
</dbReference>
<evidence type="ECO:0000256" key="1">
    <source>
        <dbReference type="ARBA" id="ARBA00001933"/>
    </source>
</evidence>
<accession>K6NZ07</accession>
<dbReference type="SUPFAM" id="SSF53383">
    <property type="entry name" value="PLP-dependent transferases"/>
    <property type="match status" value="1"/>
</dbReference>
<dbReference type="GO" id="GO:0008453">
    <property type="term" value="F:alanine-glyoxylate transaminase activity"/>
    <property type="evidence" value="ECO:0007669"/>
    <property type="project" value="TreeGrafter"/>
</dbReference>
<dbReference type="AlphaFoldDB" id="K6NZ07"/>
<proteinExistence type="inferred from homology"/>
<dbReference type="InterPro" id="IPR000192">
    <property type="entry name" value="Aminotrans_V_dom"/>
</dbReference>
<dbReference type="Gene3D" id="3.90.1150.10">
    <property type="entry name" value="Aspartate Aminotransferase, domain 1"/>
    <property type="match status" value="1"/>
</dbReference>
<keyword evidence="10" id="KW-1185">Reference proteome</keyword>
<dbReference type="HOGENOM" id="CLU_027686_0_1_9"/>
<evidence type="ECO:0000313" key="9">
    <source>
        <dbReference type="EMBL" id="EKP94090.1"/>
    </source>
</evidence>
<comment type="cofactor">
    <cofactor evidence="1 7">
        <name>pyridoxal 5'-phosphate</name>
        <dbReference type="ChEBI" id="CHEBI:597326"/>
    </cofactor>
</comment>
<feature type="modified residue" description="N6-(pyridoxal phosphate)lysine" evidence="7">
    <location>
        <position position="214"/>
    </location>
</feature>
<dbReference type="RefSeq" id="WP_006904092.1">
    <property type="nucleotide sequence ID" value="NZ_JH976535.1"/>
</dbReference>
<dbReference type="PIRSF" id="PIRSF000524">
    <property type="entry name" value="SPT"/>
    <property type="match status" value="1"/>
</dbReference>
<dbReference type="GO" id="GO:0004760">
    <property type="term" value="F:L-serine-pyruvate transaminase activity"/>
    <property type="evidence" value="ECO:0007669"/>
    <property type="project" value="TreeGrafter"/>
</dbReference>
<reference evidence="9" key="1">
    <citation type="submission" date="2010-10" db="EMBL/GenBank/DDBJ databases">
        <authorList>
            <consortium name="US DOE Joint Genome Institute (JGI-PGF)"/>
            <person name="Lucas S."/>
            <person name="Copeland A."/>
            <person name="Lapidus A."/>
            <person name="Bruce D."/>
            <person name="Goodwin L."/>
            <person name="Pitluck S."/>
            <person name="Kyrpides N."/>
            <person name="Mavromatis K."/>
            <person name="Detter J.C."/>
            <person name="Han C."/>
            <person name="Land M."/>
            <person name="Hauser L."/>
            <person name="Markowitz V."/>
            <person name="Cheng J.-F."/>
            <person name="Hugenholtz P."/>
            <person name="Woyke T."/>
            <person name="Wu D."/>
            <person name="Pukall R."/>
            <person name="Wahrenburg C."/>
            <person name="Brambilla E."/>
            <person name="Klenk H.-P."/>
            <person name="Eisen J.A."/>
        </authorList>
    </citation>
    <scope>NUCLEOTIDE SEQUENCE [LARGE SCALE GENOMIC DNA]</scope>
    <source>
        <strain evidence="9">DSM 13965</strain>
    </source>
</reference>
<dbReference type="InterPro" id="IPR015421">
    <property type="entry name" value="PyrdxlP-dep_Trfase_major"/>
</dbReference>
<keyword evidence="4" id="KW-0808">Transferase</keyword>
<dbReference type="Proteomes" id="UP000005710">
    <property type="component" value="Unassembled WGS sequence"/>
</dbReference>
<evidence type="ECO:0000259" key="8">
    <source>
        <dbReference type="Pfam" id="PF00266"/>
    </source>
</evidence>
<evidence type="ECO:0000256" key="5">
    <source>
        <dbReference type="ARBA" id="ARBA00022898"/>
    </source>
</evidence>
<sequence>MTQPFAEPGARRTTRHPLDFARQLEERLVFTPGPTEVSPRVREAMALPVANSDLDPDFAELYRATCAGLQELLHTRSDVLILAGEGLLGLEAAIASLVEPGDRVLALANGLYGHGFADFARDYGAEVTVFEAPDRRPLDPDALRRFLRDQKPFKLATLVHCETPTGLTNPVDQILPVLHEHGILTVMDSVSAIAAEPLEADAWHADVVLGGSQKALSAPPGLAFLSVSPAAWEAMARRRTPIRGVYLNLRLWKDLWLDKGEFPYTPSTSDVYALYAAVAAALEEGEAARLARHQRLARAIRAAGEAAGLELYPAPQAAARSVTAWLIPDALRPREQAIRRFMWEEHGVLMAGSWGDAAGRIWRAGHMGENARPEKGERFVRALAATLHHFGWNLPGDPVEAYRAALAGEGPALTGEGGGRSS</sequence>
<dbReference type="InterPro" id="IPR015422">
    <property type="entry name" value="PyrdxlP-dep_Trfase_small"/>
</dbReference>
<comment type="caution">
    <text evidence="9">The sequence shown here is derived from an EMBL/GenBank/DDBJ whole genome shotgun (WGS) entry which is preliminary data.</text>
</comment>
<dbReference type="GO" id="GO:0019265">
    <property type="term" value="P:glycine biosynthetic process, by transamination of glyoxylate"/>
    <property type="evidence" value="ECO:0007669"/>
    <property type="project" value="TreeGrafter"/>
</dbReference>